<name>A0A843XTZ4_COLES</name>
<sequence length="289" mass="31343">MPGRSTAKALLGTPVRFVDQTVLPMPSSTAMLPSSVTVRNPAGSLSGVSLLATHTTVLSGRRLYHTPTYCRLAAASEFLAMKKPSAKIWSADTIVWFTDMDCPGASLSPAAQNDSRWEDDRKTIKAEMRKEEPISSPLLLSAERVGMVIEALPDVVAAITMPEDEFVDQTVLPMPSSTAMLPSSVIVRTPAGSRSGVSLLATHTTVLIPGRRLYHIPAYSRVAAASEFSGVKKPRAKIWPADTIVWFADMDCPAANLSPAAQNDTWWEDEKRTIKAGTRKEEPMPLLLL</sequence>
<evidence type="ECO:0000313" key="1">
    <source>
        <dbReference type="EMBL" id="MQM22315.1"/>
    </source>
</evidence>
<gene>
    <name evidence="1" type="ORF">Taro_055366</name>
</gene>
<dbReference type="EMBL" id="NMUH01012656">
    <property type="protein sequence ID" value="MQM22315.1"/>
    <property type="molecule type" value="Genomic_DNA"/>
</dbReference>
<protein>
    <submittedName>
        <fullName evidence="1">Uncharacterized protein</fullName>
    </submittedName>
</protein>
<dbReference type="Proteomes" id="UP000652761">
    <property type="component" value="Unassembled WGS sequence"/>
</dbReference>
<feature type="non-terminal residue" evidence="1">
    <location>
        <position position="289"/>
    </location>
</feature>
<keyword evidence="2" id="KW-1185">Reference proteome</keyword>
<organism evidence="1 2">
    <name type="scientific">Colocasia esculenta</name>
    <name type="common">Wild taro</name>
    <name type="synonym">Arum esculentum</name>
    <dbReference type="NCBI Taxonomy" id="4460"/>
    <lineage>
        <taxon>Eukaryota</taxon>
        <taxon>Viridiplantae</taxon>
        <taxon>Streptophyta</taxon>
        <taxon>Embryophyta</taxon>
        <taxon>Tracheophyta</taxon>
        <taxon>Spermatophyta</taxon>
        <taxon>Magnoliopsida</taxon>
        <taxon>Liliopsida</taxon>
        <taxon>Araceae</taxon>
        <taxon>Aroideae</taxon>
        <taxon>Colocasieae</taxon>
        <taxon>Colocasia</taxon>
    </lineage>
</organism>
<dbReference type="OrthoDB" id="1807560at2759"/>
<reference evidence="1" key="1">
    <citation type="submission" date="2017-07" db="EMBL/GenBank/DDBJ databases">
        <title>Taro Niue Genome Assembly and Annotation.</title>
        <authorList>
            <person name="Atibalentja N."/>
            <person name="Keating K."/>
            <person name="Fields C.J."/>
        </authorList>
    </citation>
    <scope>NUCLEOTIDE SEQUENCE</scope>
    <source>
        <strain evidence="1">Niue_2</strain>
        <tissue evidence="1">Leaf</tissue>
    </source>
</reference>
<evidence type="ECO:0000313" key="2">
    <source>
        <dbReference type="Proteomes" id="UP000652761"/>
    </source>
</evidence>
<proteinExistence type="predicted"/>
<accession>A0A843XTZ4</accession>
<dbReference type="AlphaFoldDB" id="A0A843XTZ4"/>
<comment type="caution">
    <text evidence="1">The sequence shown here is derived from an EMBL/GenBank/DDBJ whole genome shotgun (WGS) entry which is preliminary data.</text>
</comment>